<comment type="caution">
    <text evidence="3">The sequence shown here is derived from an EMBL/GenBank/DDBJ whole genome shotgun (WGS) entry which is preliminary data.</text>
</comment>
<accession>A0ABU5MDU4</accession>
<protein>
    <submittedName>
        <fullName evidence="3">Pilus assembly protein TadG-related protein</fullName>
    </submittedName>
</protein>
<proteinExistence type="predicted"/>
<keyword evidence="1" id="KW-1133">Transmembrane helix</keyword>
<keyword evidence="4" id="KW-1185">Reference proteome</keyword>
<evidence type="ECO:0000313" key="3">
    <source>
        <dbReference type="EMBL" id="MDZ7510822.1"/>
    </source>
</evidence>
<organism evidence="3 4">
    <name type="scientific">Stenotrophomonas muris</name>
    <dbReference type="NCBI Taxonomy" id="2963283"/>
    <lineage>
        <taxon>Bacteria</taxon>
        <taxon>Pseudomonadati</taxon>
        <taxon>Pseudomonadota</taxon>
        <taxon>Gammaproteobacteria</taxon>
        <taxon>Lysobacterales</taxon>
        <taxon>Lysobacteraceae</taxon>
        <taxon>Stenotrophomonas</taxon>
    </lineage>
</organism>
<dbReference type="RefSeq" id="WP_227864258.1">
    <property type="nucleotide sequence ID" value="NZ_JASKMY010000009.1"/>
</dbReference>
<gene>
    <name evidence="3" type="ORF">U5F72_03270</name>
</gene>
<feature type="transmembrane region" description="Helical" evidence="1">
    <location>
        <begin position="22"/>
        <end position="45"/>
    </location>
</feature>
<dbReference type="Pfam" id="PF13400">
    <property type="entry name" value="Tad"/>
    <property type="match status" value="1"/>
</dbReference>
<reference evidence="3 4" key="1">
    <citation type="submission" date="2023-12" db="EMBL/GenBank/DDBJ databases">
        <title>'Antibacterial potential of Stenotrophomonas maltophilia cystic fibrosis isolates' (manuscript under preparation).</title>
        <authorList>
            <person name="Crisan C.V."/>
            <person name="Pettis M."/>
            <person name="Goldberg J.B."/>
        </authorList>
    </citation>
    <scope>NUCLEOTIDE SEQUENCE [LARGE SCALE GENOMIC DNA]</scope>
    <source>
        <strain evidence="3 4">CCV155</strain>
    </source>
</reference>
<dbReference type="EMBL" id="JAXUAC010000004">
    <property type="protein sequence ID" value="MDZ7510822.1"/>
    <property type="molecule type" value="Genomic_DNA"/>
</dbReference>
<evidence type="ECO:0000313" key="4">
    <source>
        <dbReference type="Proteomes" id="UP001290894"/>
    </source>
</evidence>
<sequence length="509" mass="55658">MRSALALARSRAARGVSSHRTVAGQAMVLGLALILVLCIGIVLLFNTGQVVNKKVELVNAADAAAYSVAIQQARALNYAAYMNRARVANEVAVAQTISLYSWLNQMHTTSIVIRTTLDVLSAIPYIGVVFKALATAFKVAERILKVTRQAFQPVAQAAIIAIDKLNMMFAASVQLVIEGVSRLDSYTIAKDVLQRNSPQAQLGTIGTAVLGTQLATAENRLLQRYSIPRTANGGSATQRQGADRFRNVVMQSRDGFSKSRSDDFLGFLVQSGGTDMVDYNRWAALDTMAVELPLPWPLSDIDIPVGWGGAQAVESYRNQRFLNGFGNGNGWYSDWDRRRYRPYGEAVRRNRGAAWIVDRSQDANVRFANGQHRKAFFTGYNGLRDYHDVKAGQALQPYAENDRDRDKVGPVFTIYAETAGTSARTTSGAGIGAPAGSQMELPDRMANNKIAALSSAQVFFDRPVQLRMFSRDDRKRETGNLFSPYWQARLVKTDATTKAALAAAGALMP</sequence>
<keyword evidence="1" id="KW-0812">Transmembrane</keyword>
<evidence type="ECO:0000256" key="1">
    <source>
        <dbReference type="SAM" id="Phobius"/>
    </source>
</evidence>
<dbReference type="Proteomes" id="UP001290894">
    <property type="component" value="Unassembled WGS sequence"/>
</dbReference>
<dbReference type="InterPro" id="IPR028087">
    <property type="entry name" value="Tad_N"/>
</dbReference>
<feature type="domain" description="Putative Flp pilus-assembly TadG-like N-terminal" evidence="2">
    <location>
        <begin position="24"/>
        <end position="69"/>
    </location>
</feature>
<name>A0ABU5MDU4_9GAMM</name>
<evidence type="ECO:0000259" key="2">
    <source>
        <dbReference type="Pfam" id="PF13400"/>
    </source>
</evidence>
<keyword evidence="1" id="KW-0472">Membrane</keyword>